<feature type="compositionally biased region" description="Polar residues" evidence="1">
    <location>
        <begin position="68"/>
        <end position="85"/>
    </location>
</feature>
<feature type="compositionally biased region" description="Low complexity" evidence="1">
    <location>
        <begin position="583"/>
        <end position="592"/>
    </location>
</feature>
<sequence length="655" mass="74143">MGTHDSQTVKSEADILARQSRPQRNSTWIPKTRDWRYATGVIQHDDFEDAPKARSVWDTMDFDFQGQTIGSTQEGVRSSSGLKSDTGTDEVAGAAHTPKCTASVGMSRSPAAETQKKIGYKPMTMRKYAWAQVATYTRKEKADADTGESQYSIKGLTVRLHFTGKNKAQLQEILWQPAQPAMTVHTPHVLDSIESLYTFPLYQRDWVDETYTTNLKDVRSTLRDPKAKDVKELGDNYGWYFGATPIDAIFPSGIPLSAKEICAFYPHHVRWKGVMLRFTNNDYRGADIMGMQRDTVKTSIPGFKTGSHKGKSDRNLRTDQLDMGPHIKAMRKGFTLPTFQDLLRGLQKLPAGLDARDLTQCLAWYIGICESFTPKLDLNVLHTQSLVRALRQPLKPFGPQNLDRNALEEWRSKGCFDDFKIEHKQRHPHQTNCTTDSLPRSQLHLNLDTEEILLNHTFPIRHMLTFPFVALHRVVSEALKLGIEKAELRQASRQQEVAKSKLEAKWAARRSSSAEVEMADEESQVKEEPADVPSAPAVPDPNKPYRMPKCPHLEEPDLQPPRGTKIPAGPRMLAPAPPRQHSSHPQHGGPSSRPWSVPALPWAENLRPSEQDAIYGRQNQATRPPDPRRDVTSQRPRQHGFDVDGKRYDVYGRRW</sequence>
<comment type="caution">
    <text evidence="2">The sequence shown here is derived from an EMBL/GenBank/DDBJ whole genome shotgun (WGS) entry which is preliminary data.</text>
</comment>
<protein>
    <submittedName>
        <fullName evidence="2">Uncharacterized protein</fullName>
    </submittedName>
</protein>
<keyword evidence="3" id="KW-1185">Reference proteome</keyword>
<feature type="compositionally biased region" description="Basic and acidic residues" evidence="1">
    <location>
        <begin position="491"/>
        <end position="506"/>
    </location>
</feature>
<organism evidence="2 3">
    <name type="scientific">Setomelanomma holmii</name>
    <dbReference type="NCBI Taxonomy" id="210430"/>
    <lineage>
        <taxon>Eukaryota</taxon>
        <taxon>Fungi</taxon>
        <taxon>Dikarya</taxon>
        <taxon>Ascomycota</taxon>
        <taxon>Pezizomycotina</taxon>
        <taxon>Dothideomycetes</taxon>
        <taxon>Pleosporomycetidae</taxon>
        <taxon>Pleosporales</taxon>
        <taxon>Pleosporineae</taxon>
        <taxon>Phaeosphaeriaceae</taxon>
        <taxon>Setomelanomma</taxon>
    </lineage>
</organism>
<feature type="compositionally biased region" description="Basic and acidic residues" evidence="1">
    <location>
        <begin position="639"/>
        <end position="655"/>
    </location>
</feature>
<dbReference type="EMBL" id="ML978232">
    <property type="protein sequence ID" value="KAF2027090.1"/>
    <property type="molecule type" value="Genomic_DNA"/>
</dbReference>
<dbReference type="OrthoDB" id="3796227at2759"/>
<accession>A0A9P4LJC2</accession>
<reference evidence="2" key="1">
    <citation type="journal article" date="2020" name="Stud. Mycol.">
        <title>101 Dothideomycetes genomes: a test case for predicting lifestyles and emergence of pathogens.</title>
        <authorList>
            <person name="Haridas S."/>
            <person name="Albert R."/>
            <person name="Binder M."/>
            <person name="Bloem J."/>
            <person name="Labutti K."/>
            <person name="Salamov A."/>
            <person name="Andreopoulos B."/>
            <person name="Baker S."/>
            <person name="Barry K."/>
            <person name="Bills G."/>
            <person name="Bluhm B."/>
            <person name="Cannon C."/>
            <person name="Castanera R."/>
            <person name="Culley D."/>
            <person name="Daum C."/>
            <person name="Ezra D."/>
            <person name="Gonzalez J."/>
            <person name="Henrissat B."/>
            <person name="Kuo A."/>
            <person name="Liang C."/>
            <person name="Lipzen A."/>
            <person name="Lutzoni F."/>
            <person name="Magnuson J."/>
            <person name="Mondo S."/>
            <person name="Nolan M."/>
            <person name="Ohm R."/>
            <person name="Pangilinan J."/>
            <person name="Park H.-J."/>
            <person name="Ramirez L."/>
            <person name="Alfaro M."/>
            <person name="Sun H."/>
            <person name="Tritt A."/>
            <person name="Yoshinaga Y."/>
            <person name="Zwiers L.-H."/>
            <person name="Turgeon B."/>
            <person name="Goodwin S."/>
            <person name="Spatafora J."/>
            <person name="Crous P."/>
            <person name="Grigoriev I."/>
        </authorList>
    </citation>
    <scope>NUCLEOTIDE SEQUENCE</scope>
    <source>
        <strain evidence="2">CBS 110217</strain>
    </source>
</reference>
<dbReference type="AlphaFoldDB" id="A0A9P4LJC2"/>
<evidence type="ECO:0000313" key="3">
    <source>
        <dbReference type="Proteomes" id="UP000799777"/>
    </source>
</evidence>
<evidence type="ECO:0000313" key="2">
    <source>
        <dbReference type="EMBL" id="KAF2027090.1"/>
    </source>
</evidence>
<feature type="region of interest" description="Disordered" evidence="1">
    <location>
        <begin position="1"/>
        <end position="26"/>
    </location>
</feature>
<feature type="region of interest" description="Disordered" evidence="1">
    <location>
        <begin position="491"/>
        <end position="655"/>
    </location>
</feature>
<gene>
    <name evidence="2" type="ORF">EK21DRAFT_72727</name>
</gene>
<feature type="compositionally biased region" description="Polar residues" evidence="1">
    <location>
        <begin position="1"/>
        <end position="10"/>
    </location>
</feature>
<feature type="region of interest" description="Disordered" evidence="1">
    <location>
        <begin position="68"/>
        <end position="93"/>
    </location>
</feature>
<evidence type="ECO:0000256" key="1">
    <source>
        <dbReference type="SAM" id="MobiDB-lite"/>
    </source>
</evidence>
<proteinExistence type="predicted"/>
<dbReference type="Proteomes" id="UP000799777">
    <property type="component" value="Unassembled WGS sequence"/>
</dbReference>
<name>A0A9P4LJC2_9PLEO</name>